<protein>
    <submittedName>
        <fullName evidence="1">Uncharacterized protein</fullName>
    </submittedName>
</protein>
<organism evidence="1 2">
    <name type="scientific">Paramagnetospirillum magneticum (strain ATCC 700264 / AMB-1)</name>
    <name type="common">Magnetospirillum magneticum</name>
    <dbReference type="NCBI Taxonomy" id="342108"/>
    <lineage>
        <taxon>Bacteria</taxon>
        <taxon>Pseudomonadati</taxon>
        <taxon>Pseudomonadota</taxon>
        <taxon>Alphaproteobacteria</taxon>
        <taxon>Rhodospirillales</taxon>
        <taxon>Magnetospirillaceae</taxon>
        <taxon>Paramagnetospirillum</taxon>
    </lineage>
</organism>
<gene>
    <name evidence="1" type="ordered locus">amb4274</name>
</gene>
<accession>Q2VZ97</accession>
<evidence type="ECO:0000313" key="2">
    <source>
        <dbReference type="Proteomes" id="UP000007058"/>
    </source>
</evidence>
<keyword evidence="2" id="KW-1185">Reference proteome</keyword>
<dbReference type="Proteomes" id="UP000007058">
    <property type="component" value="Chromosome"/>
</dbReference>
<dbReference type="AlphaFoldDB" id="Q2VZ97"/>
<dbReference type="STRING" id="342108.amb4274"/>
<reference evidence="1 2" key="1">
    <citation type="journal article" date="2005" name="DNA Res.">
        <title>Complete genome sequence of the facultative anaerobic magnetotactic bacterium Magnetospirillum sp. strain AMB-1.</title>
        <authorList>
            <person name="Matsunaga T."/>
            <person name="Okamura Y."/>
            <person name="Fukuda Y."/>
            <person name="Wahyudi A.T."/>
            <person name="Murase Y."/>
            <person name="Takeyama H."/>
        </authorList>
    </citation>
    <scope>NUCLEOTIDE SEQUENCE [LARGE SCALE GENOMIC DNA]</scope>
    <source>
        <strain evidence="2">ATCC 700264 / AMB-1</strain>
    </source>
</reference>
<dbReference type="KEGG" id="mag:amb4274"/>
<sequence length="122" mass="12523">MGVHDMTRTAIIENGIVTNVVMHDPDGTWIRPDGVALVASETAGVGDGWDGVSFTPMSPAPSTARANDMILAELGAIDAKSIRPLRAILAAQAAGVAPDPTDVAYLAGLKSRADALRSSLAT</sequence>
<dbReference type="HOGENOM" id="CLU_2023913_0_0_5"/>
<evidence type="ECO:0000313" key="1">
    <source>
        <dbReference type="EMBL" id="BAE53078.1"/>
    </source>
</evidence>
<name>Q2VZ97_PARM1</name>
<proteinExistence type="predicted"/>
<dbReference type="EMBL" id="AP007255">
    <property type="protein sequence ID" value="BAE53078.1"/>
    <property type="molecule type" value="Genomic_DNA"/>
</dbReference>